<proteinExistence type="predicted"/>
<evidence type="ECO:0000313" key="1">
    <source>
        <dbReference type="EMBL" id="SVD45107.1"/>
    </source>
</evidence>
<accession>A0A382VF51</accession>
<dbReference type="AlphaFoldDB" id="A0A382VF51"/>
<name>A0A382VF51_9ZZZZ</name>
<sequence length="51" mass="5770">MADDTAKFESAQALFCAIADHIGQNNVKDVLNVTLYPTYDKFKKGTYKKQK</sequence>
<gene>
    <name evidence="1" type="ORF">METZ01_LOCUS397961</name>
</gene>
<dbReference type="EMBL" id="UINC01151478">
    <property type="protein sequence ID" value="SVD45107.1"/>
    <property type="molecule type" value="Genomic_DNA"/>
</dbReference>
<feature type="non-terminal residue" evidence="1">
    <location>
        <position position="51"/>
    </location>
</feature>
<protein>
    <submittedName>
        <fullName evidence="1">Uncharacterized protein</fullName>
    </submittedName>
</protein>
<reference evidence="1" key="1">
    <citation type="submission" date="2018-05" db="EMBL/GenBank/DDBJ databases">
        <authorList>
            <person name="Lanie J.A."/>
            <person name="Ng W.-L."/>
            <person name="Kazmierczak K.M."/>
            <person name="Andrzejewski T.M."/>
            <person name="Davidsen T.M."/>
            <person name="Wayne K.J."/>
            <person name="Tettelin H."/>
            <person name="Glass J.I."/>
            <person name="Rusch D."/>
            <person name="Podicherti R."/>
            <person name="Tsui H.-C.T."/>
            <person name="Winkler M.E."/>
        </authorList>
    </citation>
    <scope>NUCLEOTIDE SEQUENCE</scope>
</reference>
<organism evidence="1">
    <name type="scientific">marine metagenome</name>
    <dbReference type="NCBI Taxonomy" id="408172"/>
    <lineage>
        <taxon>unclassified sequences</taxon>
        <taxon>metagenomes</taxon>
        <taxon>ecological metagenomes</taxon>
    </lineage>
</organism>